<dbReference type="PANTHER" id="PTHR14087:SF7">
    <property type="entry name" value="THYMOCYTE NUCLEAR PROTEIN 1"/>
    <property type="match status" value="1"/>
</dbReference>
<protein>
    <submittedName>
        <fullName evidence="2">Ubiquinol-cytochrome c reductase</fullName>
    </submittedName>
</protein>
<accession>A0ABQ1PYM4</accession>
<organism evidence="2 3">
    <name type="scientific">Halopseudomonas salina</name>
    <dbReference type="NCBI Taxonomy" id="1323744"/>
    <lineage>
        <taxon>Bacteria</taxon>
        <taxon>Pseudomonadati</taxon>
        <taxon>Pseudomonadota</taxon>
        <taxon>Gammaproteobacteria</taxon>
        <taxon>Pseudomonadales</taxon>
        <taxon>Pseudomonadaceae</taxon>
        <taxon>Halopseudomonas</taxon>
    </lineage>
</organism>
<proteinExistence type="predicted"/>
<gene>
    <name evidence="2" type="ORF">GCM10007418_28550</name>
</gene>
<dbReference type="Proteomes" id="UP000638188">
    <property type="component" value="Unassembled WGS sequence"/>
</dbReference>
<name>A0ABQ1PYM4_9GAMM</name>
<evidence type="ECO:0000259" key="1">
    <source>
        <dbReference type="Pfam" id="PF01878"/>
    </source>
</evidence>
<dbReference type="Gene3D" id="3.10.590.10">
    <property type="entry name" value="ph1033 like domains"/>
    <property type="match status" value="1"/>
</dbReference>
<evidence type="ECO:0000313" key="2">
    <source>
        <dbReference type="EMBL" id="GGD07773.1"/>
    </source>
</evidence>
<dbReference type="EMBL" id="BMFF01000006">
    <property type="protein sequence ID" value="GGD07773.1"/>
    <property type="molecule type" value="Genomic_DNA"/>
</dbReference>
<sequence>MARWLVKTEPDECGIDDFARDPKNPITWDGVRNYQARNFLTEMAEGDDVFIYHSSCKHIGVAGVVKVARAAYPDPAQFDPESPYYDGKSTREKPRWKAVDMLFQRKLERLITLDELKGIAGLDDLPLVRRGSRLSVMPVSDEHWQIILQQEKRN</sequence>
<dbReference type="InterPro" id="IPR015947">
    <property type="entry name" value="PUA-like_sf"/>
</dbReference>
<dbReference type="InterPro" id="IPR052181">
    <property type="entry name" value="5hmC_binding"/>
</dbReference>
<dbReference type="RefSeq" id="WP_150278754.1">
    <property type="nucleotide sequence ID" value="NZ_BMFF01000006.1"/>
</dbReference>
<keyword evidence="3" id="KW-1185">Reference proteome</keyword>
<dbReference type="Pfam" id="PF01878">
    <property type="entry name" value="EVE"/>
    <property type="match status" value="1"/>
</dbReference>
<dbReference type="InterPro" id="IPR002740">
    <property type="entry name" value="EVE_domain"/>
</dbReference>
<dbReference type="CDD" id="cd21133">
    <property type="entry name" value="EVE"/>
    <property type="match status" value="1"/>
</dbReference>
<dbReference type="SUPFAM" id="SSF88697">
    <property type="entry name" value="PUA domain-like"/>
    <property type="match status" value="1"/>
</dbReference>
<dbReference type="InterPro" id="IPR047197">
    <property type="entry name" value="THYN1-like_EVE"/>
</dbReference>
<evidence type="ECO:0000313" key="3">
    <source>
        <dbReference type="Proteomes" id="UP000638188"/>
    </source>
</evidence>
<comment type="caution">
    <text evidence="2">The sequence shown here is derived from an EMBL/GenBank/DDBJ whole genome shotgun (WGS) entry which is preliminary data.</text>
</comment>
<reference evidence="3" key="1">
    <citation type="journal article" date="2019" name="Int. J. Syst. Evol. Microbiol.">
        <title>The Global Catalogue of Microorganisms (GCM) 10K type strain sequencing project: providing services to taxonomists for standard genome sequencing and annotation.</title>
        <authorList>
            <consortium name="The Broad Institute Genomics Platform"/>
            <consortium name="The Broad Institute Genome Sequencing Center for Infectious Disease"/>
            <person name="Wu L."/>
            <person name="Ma J."/>
        </authorList>
    </citation>
    <scope>NUCLEOTIDE SEQUENCE [LARGE SCALE GENOMIC DNA]</scope>
    <source>
        <strain evidence="3">CGMCC 1.12482</strain>
    </source>
</reference>
<feature type="domain" description="EVE" evidence="1">
    <location>
        <begin position="3"/>
        <end position="149"/>
    </location>
</feature>
<dbReference type="PANTHER" id="PTHR14087">
    <property type="entry name" value="THYMOCYTE NUCLEAR PROTEIN 1"/>
    <property type="match status" value="1"/>
</dbReference>